<evidence type="ECO:0000313" key="2">
    <source>
        <dbReference type="Proteomes" id="UP000001601"/>
    </source>
</evidence>
<accession>A3XQP8</accession>
<sequence>MKVYVVDSNFFINAHRAYYPLDVAHSFWNKVKELAEKGSIISIDKVKNEIFDRNDDLEAWCSANLPEDFFKSTDSVILEYSQVSNWAVSHSSHYLPNALNEFLGADEADAFLVAFSLADHSNRIIVTQEVSQPQRRNKIKIPEPCNHFNVRYMPTMDMLRDLGETF</sequence>
<comment type="caution">
    <text evidence="1">The sequence shown here is derived from an EMBL/GenBank/DDBJ whole genome shotgun (WGS) entry which is preliminary data.</text>
</comment>
<dbReference type="HOGENOM" id="CLU_116293_0_0_10"/>
<dbReference type="RefSeq" id="WP_009779117.1">
    <property type="nucleotide sequence ID" value="NZ_CH672395.1"/>
</dbReference>
<keyword evidence="2" id="KW-1185">Reference proteome</keyword>
<dbReference type="InterPro" id="IPR016541">
    <property type="entry name" value="UCP008505"/>
</dbReference>
<dbReference type="AlphaFoldDB" id="A3XQP8"/>
<dbReference type="Pfam" id="PF14367">
    <property type="entry name" value="DUF4411"/>
    <property type="match status" value="1"/>
</dbReference>
<gene>
    <name evidence="1" type="ORF">MED217_03630</name>
</gene>
<organism evidence="1 2">
    <name type="scientific">Leeuwenhoekiella blandensis (strain CECT 7118 / CCUG 51940 / KCTC 22103 / MED217)</name>
    <name type="common">Flavobacterium sp. (strain MED217)</name>
    <dbReference type="NCBI Taxonomy" id="398720"/>
    <lineage>
        <taxon>Bacteria</taxon>
        <taxon>Pseudomonadati</taxon>
        <taxon>Bacteroidota</taxon>
        <taxon>Flavobacteriia</taxon>
        <taxon>Flavobacteriales</taxon>
        <taxon>Flavobacteriaceae</taxon>
        <taxon>Leeuwenhoekiella</taxon>
    </lineage>
</organism>
<protein>
    <submittedName>
        <fullName evidence="1">PIN domain protein</fullName>
    </submittedName>
</protein>
<dbReference type="EMBL" id="AANC01000010">
    <property type="protein sequence ID" value="EAQ48076.1"/>
    <property type="molecule type" value="Genomic_DNA"/>
</dbReference>
<dbReference type="OrthoDB" id="3231195at2"/>
<reference evidence="1 2" key="1">
    <citation type="journal article" date="2007" name="Nature">
        <title>Light stimulates growth of proteorhodopsin-containing marine Flavobacteria.</title>
        <authorList>
            <person name="Gomez-Consarnau L."/>
            <person name="Gonzalez J.M."/>
            <person name="Coll-Llado M."/>
            <person name="Gourdon P."/>
            <person name="Pascher T."/>
            <person name="Neutze R."/>
            <person name="Pedros-Alio C."/>
            <person name="Pinhassi J."/>
        </authorList>
    </citation>
    <scope>NUCLEOTIDE SEQUENCE [LARGE SCALE GENOMIC DNA]</scope>
    <source>
        <strain evidence="1 2">MED217</strain>
    </source>
</reference>
<evidence type="ECO:0000313" key="1">
    <source>
        <dbReference type="EMBL" id="EAQ48076.1"/>
    </source>
</evidence>
<dbReference type="PIRSF" id="PIRSF008505">
    <property type="entry name" value="UCP008505"/>
    <property type="match status" value="1"/>
</dbReference>
<proteinExistence type="predicted"/>
<dbReference type="eggNOG" id="COG1487">
    <property type="taxonomic scope" value="Bacteria"/>
</dbReference>
<name>A3XQP8_LEEBM</name>
<dbReference type="Proteomes" id="UP000001601">
    <property type="component" value="Unassembled WGS sequence"/>
</dbReference>